<dbReference type="PROSITE" id="PS50847">
    <property type="entry name" value="GRAM_POS_ANCHORING"/>
    <property type="match status" value="1"/>
</dbReference>
<evidence type="ECO:0000256" key="1">
    <source>
        <dbReference type="ARBA" id="ARBA00004168"/>
    </source>
</evidence>
<dbReference type="EMBL" id="SCWA01000030">
    <property type="protein sequence ID" value="TDL93338.1"/>
    <property type="molecule type" value="Genomic_DNA"/>
</dbReference>
<name>A0A4R6BAK8_9STAP</name>
<evidence type="ECO:0000256" key="3">
    <source>
        <dbReference type="ARBA" id="ARBA00022525"/>
    </source>
</evidence>
<sequence>MRKLFLTSTLVLTLTYAGTSDVDAAEPIGKNSADETIEIISAEMPDQPVTTETPKTEAPKTEAPSTESMTTELPSTEVPRTEIPVTEIPRTEAPTMQAPVTQVPITEAPSSESITTEQPPVHSYEPAPSVEQPELTPAQPAPSISQNQPATPPAVQEPVTPGVVESEAPQPATQPELDEQPSKPIKVGRFHPESSEKFYKSLDKQINDIVTKKLKLKEDKKKLHILPETGEEKSYLAVILLMLSGLSLLAFSRFKA</sequence>
<keyword evidence="5" id="KW-0572">Peptidoglycan-anchor</keyword>
<feature type="chain" id="PRO_5020531542" description="Gram-positive cocci surface proteins LPxTG domain-containing protein" evidence="7">
    <location>
        <begin position="25"/>
        <end position="256"/>
    </location>
</feature>
<protein>
    <recommendedName>
        <fullName evidence="8">Gram-positive cocci surface proteins LPxTG domain-containing protein</fullName>
    </recommendedName>
</protein>
<evidence type="ECO:0000313" key="9">
    <source>
        <dbReference type="EMBL" id="TDL93338.1"/>
    </source>
</evidence>
<reference evidence="9 10" key="1">
    <citation type="submission" date="2019-01" db="EMBL/GenBank/DDBJ databases">
        <title>Draft genome sequences of the type strains of six Macrococcus species.</title>
        <authorList>
            <person name="Mazhar S."/>
            <person name="Altermann E."/>
            <person name="Hill C."/>
            <person name="Mcauliffe O."/>
        </authorList>
    </citation>
    <scope>NUCLEOTIDE SEQUENCE [LARGE SCALE GENOMIC DNA]</scope>
    <source>
        <strain evidence="9 10">CCM4811</strain>
    </source>
</reference>
<dbReference type="Proteomes" id="UP000295310">
    <property type="component" value="Unassembled WGS sequence"/>
</dbReference>
<evidence type="ECO:0000259" key="8">
    <source>
        <dbReference type="PROSITE" id="PS50847"/>
    </source>
</evidence>
<evidence type="ECO:0000256" key="6">
    <source>
        <dbReference type="SAM" id="MobiDB-lite"/>
    </source>
</evidence>
<evidence type="ECO:0000313" key="10">
    <source>
        <dbReference type="Proteomes" id="UP000295310"/>
    </source>
</evidence>
<feature type="domain" description="Gram-positive cocci surface proteins LPxTG" evidence="8">
    <location>
        <begin position="226"/>
        <end position="256"/>
    </location>
</feature>
<proteinExistence type="predicted"/>
<gene>
    <name evidence="9" type="ORF">ERX27_10890</name>
</gene>
<organism evidence="9 10">
    <name type="scientific">Macrococcus brunensis</name>
    <dbReference type="NCBI Taxonomy" id="198483"/>
    <lineage>
        <taxon>Bacteria</taxon>
        <taxon>Bacillati</taxon>
        <taxon>Bacillota</taxon>
        <taxon>Bacilli</taxon>
        <taxon>Bacillales</taxon>
        <taxon>Staphylococcaceae</taxon>
        <taxon>Macrococcus</taxon>
    </lineage>
</organism>
<feature type="signal peptide" evidence="7">
    <location>
        <begin position="1"/>
        <end position="24"/>
    </location>
</feature>
<feature type="compositionally biased region" description="Polar residues" evidence="6">
    <location>
        <begin position="65"/>
        <end position="74"/>
    </location>
</feature>
<comment type="caution">
    <text evidence="9">The sequence shown here is derived from an EMBL/GenBank/DDBJ whole genome shotgun (WGS) entry which is preliminary data.</text>
</comment>
<evidence type="ECO:0000256" key="2">
    <source>
        <dbReference type="ARBA" id="ARBA00022512"/>
    </source>
</evidence>
<evidence type="ECO:0000256" key="4">
    <source>
        <dbReference type="ARBA" id="ARBA00022729"/>
    </source>
</evidence>
<keyword evidence="2" id="KW-0134">Cell wall</keyword>
<feature type="compositionally biased region" description="Polar residues" evidence="6">
    <location>
        <begin position="98"/>
        <end position="118"/>
    </location>
</feature>
<dbReference type="InterPro" id="IPR019931">
    <property type="entry name" value="LPXTG_anchor"/>
</dbReference>
<keyword evidence="10" id="KW-1185">Reference proteome</keyword>
<evidence type="ECO:0000256" key="5">
    <source>
        <dbReference type="ARBA" id="ARBA00023088"/>
    </source>
</evidence>
<keyword evidence="4 7" id="KW-0732">Signal</keyword>
<feature type="region of interest" description="Disordered" evidence="6">
    <location>
        <begin position="42"/>
        <end position="190"/>
    </location>
</feature>
<dbReference type="OrthoDB" id="2418056at2"/>
<keyword evidence="3" id="KW-0964">Secreted</keyword>
<comment type="subcellular location">
    <subcellularLocation>
        <location evidence="1">Secreted</location>
        <location evidence="1">Cell wall</location>
        <topology evidence="1">Peptidoglycan-anchor</topology>
    </subcellularLocation>
</comment>
<accession>A0A4R6BAK8</accession>
<evidence type="ECO:0000256" key="7">
    <source>
        <dbReference type="SAM" id="SignalP"/>
    </source>
</evidence>
<dbReference type="RefSeq" id="WP_133432834.1">
    <property type="nucleotide sequence ID" value="NZ_SCWA01000030.1"/>
</dbReference>
<dbReference type="AlphaFoldDB" id="A0A4R6BAK8"/>